<dbReference type="PANTHER" id="PTHR11063:SF8">
    <property type="entry name" value="DELTA-1-PYRROLINE-5-CARBOXYLATE SYNTHASE"/>
    <property type="match status" value="1"/>
</dbReference>
<dbReference type="EMBL" id="BIMW01000133">
    <property type="protein sequence ID" value="GCE95488.1"/>
    <property type="molecule type" value="Genomic_DNA"/>
</dbReference>
<name>A0A5M3TC62_LIMPL</name>
<dbReference type="HAMAP" id="MF_00412">
    <property type="entry name" value="ProA"/>
    <property type="match status" value="1"/>
</dbReference>
<dbReference type="NCBIfam" id="NF001221">
    <property type="entry name" value="PRK00197.1"/>
    <property type="match status" value="1"/>
</dbReference>
<evidence type="ECO:0000256" key="1">
    <source>
        <dbReference type="ARBA" id="ARBA00004985"/>
    </source>
</evidence>
<accession>A0A5M3TC62</accession>
<keyword evidence="5 7" id="KW-0560">Oxidoreductase</keyword>
<comment type="catalytic activity">
    <reaction evidence="6 7">
        <text>L-glutamate 5-semialdehyde + phosphate + NADP(+) = L-glutamyl 5-phosphate + NADPH + H(+)</text>
        <dbReference type="Rhea" id="RHEA:19541"/>
        <dbReference type="ChEBI" id="CHEBI:15378"/>
        <dbReference type="ChEBI" id="CHEBI:43474"/>
        <dbReference type="ChEBI" id="CHEBI:57783"/>
        <dbReference type="ChEBI" id="CHEBI:58066"/>
        <dbReference type="ChEBI" id="CHEBI:58274"/>
        <dbReference type="ChEBI" id="CHEBI:58349"/>
        <dbReference type="EC" id="1.2.1.41"/>
    </reaction>
</comment>
<protein>
    <recommendedName>
        <fullName evidence="7">Gamma-glutamyl phosphate reductase</fullName>
        <shortName evidence="7">GPR</shortName>
        <ecNumber evidence="7">1.2.1.41</ecNumber>
    </recommendedName>
    <alternativeName>
        <fullName evidence="7">Glutamate-5-semialdehyde dehydrogenase</fullName>
    </alternativeName>
    <alternativeName>
        <fullName evidence="7">Glutamyl-gamma-semialdehyde dehydrogenase</fullName>
        <shortName evidence="7">GSA dehydrogenase</shortName>
    </alternativeName>
</protein>
<evidence type="ECO:0000256" key="6">
    <source>
        <dbReference type="ARBA" id="ARBA00049024"/>
    </source>
</evidence>
<comment type="pathway">
    <text evidence="1 7">Amino-acid biosynthesis; L-proline biosynthesis; L-glutamate 5-semialdehyde from L-glutamate: step 2/2.</text>
</comment>
<dbReference type="PIRSF" id="PIRSF000151">
    <property type="entry name" value="GPR"/>
    <property type="match status" value="1"/>
</dbReference>
<reference evidence="9 10" key="1">
    <citation type="journal article" date="2019" name="J Genomics">
        <title>The Draft Genome of a Hydrogen-producing Cyanobacterium, Arthrospira platensis NIES-46.</title>
        <authorList>
            <person name="Suzuki S."/>
            <person name="Yamaguchi H."/>
            <person name="Kawachi M."/>
        </authorList>
    </citation>
    <scope>NUCLEOTIDE SEQUENCE [LARGE SCALE GENOMIC DNA]</scope>
    <source>
        <strain evidence="9 10">NIES-46</strain>
    </source>
</reference>
<keyword evidence="7" id="KW-0963">Cytoplasm</keyword>
<feature type="domain" description="Aldehyde dehydrogenase" evidence="8">
    <location>
        <begin position="22"/>
        <end position="226"/>
    </location>
</feature>
<dbReference type="InterPro" id="IPR016163">
    <property type="entry name" value="Ald_DH_C"/>
</dbReference>
<keyword evidence="3 7" id="KW-0641">Proline biosynthesis</keyword>
<evidence type="ECO:0000259" key="8">
    <source>
        <dbReference type="Pfam" id="PF00171"/>
    </source>
</evidence>
<proteinExistence type="inferred from homology"/>
<dbReference type="PANTHER" id="PTHR11063">
    <property type="entry name" value="GLUTAMATE SEMIALDEHYDE DEHYDROGENASE"/>
    <property type="match status" value="1"/>
</dbReference>
<gene>
    <name evidence="9" type="primary">proA_2</name>
    <name evidence="7" type="synonym">proA</name>
    <name evidence="9" type="ORF">NIES46_35530</name>
</gene>
<evidence type="ECO:0000256" key="7">
    <source>
        <dbReference type="HAMAP-Rule" id="MF_00412"/>
    </source>
</evidence>
<evidence type="ECO:0000256" key="3">
    <source>
        <dbReference type="ARBA" id="ARBA00022650"/>
    </source>
</evidence>
<evidence type="ECO:0000313" key="9">
    <source>
        <dbReference type="EMBL" id="GCE95488.1"/>
    </source>
</evidence>
<comment type="subcellular location">
    <subcellularLocation>
        <location evidence="7">Cytoplasm</location>
    </subcellularLocation>
</comment>
<dbReference type="Gene3D" id="3.40.309.10">
    <property type="entry name" value="Aldehyde Dehydrogenase, Chain A, domain 2"/>
    <property type="match status" value="1"/>
</dbReference>
<dbReference type="InterPro" id="IPR015590">
    <property type="entry name" value="Aldehyde_DH_dom"/>
</dbReference>
<keyword evidence="2 7" id="KW-0028">Amino-acid biosynthesis</keyword>
<dbReference type="InterPro" id="IPR016162">
    <property type="entry name" value="Ald_DH_N"/>
</dbReference>
<sequence>MIIDDFSSTPDPLNPSRRAYFASLELTQISGEDRGQAINRMADGLKQRKNDILEANTLDLEASREMGVSEVIGDWLKLTPVRLEKAIKVLERLSTISDPIGRVVSAPYQIKQYKGYYQYIPLGVIALIYEAFPELGAIAAGFALKTANSLILQGSSEANSSNQIIAETLQSALEDARMPPGCLEFVPADPDHPIPDLVTEDRYINLIIPYGRPQLIQEVINKATVPILKTAMGNCYLYWSATASMDLVRWMITDSHKSEPDPVNAIEKVLIDPHQKNSSLVRLLNSLQEEGFQLRGDRDFIQNFPELTEAEPSEWYHPYLSKTIAFRFVENLENAIGMMNQCSSNHANCIATESYSESRIFAQNSNSALTFMNTSPQFSRHQNRGDALFLGVSNQKGYRRGLISLESLMTLKHIVQGNGRV</sequence>
<dbReference type="CDD" id="cd07079">
    <property type="entry name" value="ALDH_F18-19_ProA-GPR"/>
    <property type="match status" value="1"/>
</dbReference>
<dbReference type="InterPro" id="IPR000965">
    <property type="entry name" value="GPR_dom"/>
</dbReference>
<evidence type="ECO:0000256" key="4">
    <source>
        <dbReference type="ARBA" id="ARBA00022857"/>
    </source>
</evidence>
<dbReference type="EC" id="1.2.1.41" evidence="7"/>
<comment type="caution">
    <text evidence="9">The sequence shown here is derived from an EMBL/GenBank/DDBJ whole genome shotgun (WGS) entry which is preliminary data.</text>
</comment>
<dbReference type="InterPro" id="IPR016161">
    <property type="entry name" value="Ald_DH/histidinol_DH"/>
</dbReference>
<evidence type="ECO:0000256" key="5">
    <source>
        <dbReference type="ARBA" id="ARBA00023002"/>
    </source>
</evidence>
<dbReference type="Gene3D" id="3.40.605.10">
    <property type="entry name" value="Aldehyde Dehydrogenase, Chain A, domain 1"/>
    <property type="match status" value="1"/>
</dbReference>
<dbReference type="SUPFAM" id="SSF53720">
    <property type="entry name" value="ALDH-like"/>
    <property type="match status" value="1"/>
</dbReference>
<dbReference type="InterPro" id="IPR012134">
    <property type="entry name" value="Glu-5-SA_DH"/>
</dbReference>
<comment type="function">
    <text evidence="7">Catalyzes the NADPH-dependent reduction of L-glutamate 5-phosphate into L-glutamate 5-semialdehyde and phosphate. The product spontaneously undergoes cyclization to form 1-pyrroline-5-carboxylate.</text>
</comment>
<dbReference type="GeneID" id="301684336"/>
<evidence type="ECO:0000313" key="10">
    <source>
        <dbReference type="Proteomes" id="UP000326169"/>
    </source>
</evidence>
<evidence type="ECO:0000256" key="2">
    <source>
        <dbReference type="ARBA" id="ARBA00022605"/>
    </source>
</evidence>
<dbReference type="Proteomes" id="UP000326169">
    <property type="component" value="Unassembled WGS sequence"/>
</dbReference>
<organism evidence="9 10">
    <name type="scientific">Limnospira platensis NIES-46</name>
    <dbReference type="NCBI Taxonomy" id="1236695"/>
    <lineage>
        <taxon>Bacteria</taxon>
        <taxon>Bacillati</taxon>
        <taxon>Cyanobacteriota</taxon>
        <taxon>Cyanophyceae</taxon>
        <taxon>Oscillatoriophycideae</taxon>
        <taxon>Oscillatoriales</taxon>
        <taxon>Sirenicapillariaceae</taxon>
        <taxon>Limnospira</taxon>
    </lineage>
</organism>
<comment type="similarity">
    <text evidence="7">Belongs to the gamma-glutamyl phosphate reductase family.</text>
</comment>
<keyword evidence="10" id="KW-1185">Reference proteome</keyword>
<keyword evidence="4 7" id="KW-0521">NADP</keyword>
<dbReference type="Pfam" id="PF00171">
    <property type="entry name" value="Aldedh"/>
    <property type="match status" value="1"/>
</dbReference>
<dbReference type="RefSeq" id="WP_014276474.1">
    <property type="nucleotide sequence ID" value="NZ_BIMW01000133.1"/>
</dbReference>